<dbReference type="RefSeq" id="YP_009551862.1">
    <property type="nucleotide sequence ID" value="NC_040539.1"/>
</dbReference>
<dbReference type="GO" id="GO:0004146">
    <property type="term" value="F:dihydrofolate reductase activity"/>
    <property type="evidence" value="ECO:0007669"/>
    <property type="project" value="UniProtKB-EC"/>
</dbReference>
<evidence type="ECO:0000256" key="2">
    <source>
        <dbReference type="ARBA" id="ARBA00009539"/>
    </source>
</evidence>
<evidence type="ECO:0000256" key="8">
    <source>
        <dbReference type="RuleBase" id="RU004474"/>
    </source>
</evidence>
<dbReference type="Pfam" id="PF00186">
    <property type="entry name" value="DHFR_1"/>
    <property type="match status" value="1"/>
</dbReference>
<keyword evidence="5" id="KW-0521">NADP</keyword>
<dbReference type="FunFam" id="3.40.430.10:FF:000002">
    <property type="entry name" value="Dihydrofolate reductase"/>
    <property type="match status" value="1"/>
</dbReference>
<evidence type="ECO:0000256" key="4">
    <source>
        <dbReference type="ARBA" id="ARBA00022563"/>
    </source>
</evidence>
<sequence>MDSSQVLNCIVAVTDSMGIGREGRLPWPPLKGDLRHFQRLTTASSSDSRQNVVIMGRRTWFSLPTKSRPLRNRINVVLSKRLTEPPEGAHFVACSLDMALKNLMSPGLSEKVGLVWVIGGRDVYAETISLPYCVRIFVTRVMGYFECDVFFPLENFKMLKHIPDFPGIPSNLHEDNGVKYKFEVYEKASCL</sequence>
<dbReference type="GO" id="GO:0006730">
    <property type="term" value="P:one-carbon metabolic process"/>
    <property type="evidence" value="ECO:0007669"/>
    <property type="project" value="UniProtKB-KW"/>
</dbReference>
<dbReference type="InterPro" id="IPR012259">
    <property type="entry name" value="DHFR"/>
</dbReference>
<evidence type="ECO:0000313" key="10">
    <source>
        <dbReference type="EMBL" id="BBB06501.1"/>
    </source>
</evidence>
<organism evidence="10">
    <name type="scientific">Rhinolophus gammaherpesvirus 1</name>
    <dbReference type="NCBI Taxonomy" id="2054179"/>
    <lineage>
        <taxon>Viruses</taxon>
        <taxon>Duplodnaviria</taxon>
        <taxon>Heunggongvirae</taxon>
        <taxon>Peploviricota</taxon>
        <taxon>Herviviricetes</taxon>
        <taxon>Herpesvirales</taxon>
        <taxon>Orthoherpesviridae</taxon>
        <taxon>Gammaherpesvirinae</taxon>
        <taxon>Percavirus</taxon>
        <taxon>Percavirus rhinolophidgamma1</taxon>
    </lineage>
</organism>
<dbReference type="PROSITE" id="PS00075">
    <property type="entry name" value="DHFR_1"/>
    <property type="match status" value="1"/>
</dbReference>
<evidence type="ECO:0000256" key="6">
    <source>
        <dbReference type="ARBA" id="ARBA00023002"/>
    </source>
</evidence>
<dbReference type="InterPro" id="IPR024072">
    <property type="entry name" value="DHFR-like_dom_sf"/>
</dbReference>
<dbReference type="InterPro" id="IPR001796">
    <property type="entry name" value="DHFR_dom"/>
</dbReference>
<dbReference type="GO" id="GO:0046655">
    <property type="term" value="P:folic acid metabolic process"/>
    <property type="evidence" value="ECO:0007669"/>
    <property type="project" value="TreeGrafter"/>
</dbReference>
<dbReference type="EMBL" id="LC333428">
    <property type="protein sequence ID" value="BBB06501.1"/>
    <property type="molecule type" value="Genomic_DNA"/>
</dbReference>
<dbReference type="Gene3D" id="3.40.430.10">
    <property type="entry name" value="Dihydrofolate Reductase, subunit A"/>
    <property type="match status" value="1"/>
</dbReference>
<dbReference type="EC" id="1.5.1.3" evidence="3"/>
<proteinExistence type="inferred from homology"/>
<evidence type="ECO:0000256" key="5">
    <source>
        <dbReference type="ARBA" id="ARBA00022857"/>
    </source>
</evidence>
<feature type="domain" description="DHFR" evidence="9">
    <location>
        <begin position="6"/>
        <end position="187"/>
    </location>
</feature>
<evidence type="ECO:0000259" key="9">
    <source>
        <dbReference type="PROSITE" id="PS51330"/>
    </source>
</evidence>
<dbReference type="GO" id="GO:0050661">
    <property type="term" value="F:NADP binding"/>
    <property type="evidence" value="ECO:0007669"/>
    <property type="project" value="InterPro"/>
</dbReference>
<dbReference type="GeneID" id="41701505"/>
<evidence type="ECO:0000313" key="11">
    <source>
        <dbReference type="Proteomes" id="UP000289908"/>
    </source>
</evidence>
<gene>
    <name evidence="10" type="primary">ORF55</name>
</gene>
<keyword evidence="6" id="KW-0560">Oxidoreductase</keyword>
<evidence type="ECO:0000256" key="3">
    <source>
        <dbReference type="ARBA" id="ARBA00012856"/>
    </source>
</evidence>
<keyword evidence="11" id="KW-1185">Reference proteome</keyword>
<dbReference type="KEGG" id="vg:41701505"/>
<dbReference type="PANTHER" id="PTHR48069:SF3">
    <property type="entry name" value="DIHYDROFOLATE REDUCTASE"/>
    <property type="match status" value="1"/>
</dbReference>
<name>A0A2Z5U771_9GAMA</name>
<protein>
    <recommendedName>
        <fullName evidence="7">Viral dihydrofolate reductase</fullName>
        <ecNumber evidence="3">1.5.1.3</ecNumber>
    </recommendedName>
</protein>
<keyword evidence="4" id="KW-0554">One-carbon metabolism</keyword>
<evidence type="ECO:0000256" key="1">
    <source>
        <dbReference type="ARBA" id="ARBA00004903"/>
    </source>
</evidence>
<dbReference type="SUPFAM" id="SSF53597">
    <property type="entry name" value="Dihydrofolate reductase-like"/>
    <property type="match status" value="1"/>
</dbReference>
<evidence type="ECO:0000256" key="7">
    <source>
        <dbReference type="ARBA" id="ARBA00067207"/>
    </source>
</evidence>
<dbReference type="PRINTS" id="PR00070">
    <property type="entry name" value="DHFR"/>
</dbReference>
<dbReference type="GO" id="GO:0046452">
    <property type="term" value="P:dihydrofolate metabolic process"/>
    <property type="evidence" value="ECO:0007669"/>
    <property type="project" value="TreeGrafter"/>
</dbReference>
<comment type="pathway">
    <text evidence="1">Cofactor biosynthesis; tetrahydrofolate biosynthesis; 5,6,7,8-tetrahydrofolate from 7,8-dihydrofolate: step 1/1.</text>
</comment>
<dbReference type="OrthoDB" id="9577at10239"/>
<dbReference type="InterPro" id="IPR017925">
    <property type="entry name" value="DHFR_CS"/>
</dbReference>
<accession>A0A2Z5U771</accession>
<comment type="similarity">
    <text evidence="2 8">Belongs to the dihydrofolate reductase family.</text>
</comment>
<dbReference type="PANTHER" id="PTHR48069">
    <property type="entry name" value="DIHYDROFOLATE REDUCTASE"/>
    <property type="match status" value="1"/>
</dbReference>
<dbReference type="PROSITE" id="PS51330">
    <property type="entry name" value="DHFR_2"/>
    <property type="match status" value="1"/>
</dbReference>
<dbReference type="CDD" id="cd00209">
    <property type="entry name" value="DHFR"/>
    <property type="match status" value="1"/>
</dbReference>
<dbReference type="GO" id="GO:0046654">
    <property type="term" value="P:tetrahydrofolate biosynthetic process"/>
    <property type="evidence" value="ECO:0007669"/>
    <property type="project" value="InterPro"/>
</dbReference>
<dbReference type="Proteomes" id="UP000289908">
    <property type="component" value="Segment"/>
</dbReference>
<reference evidence="10" key="1">
    <citation type="submission" date="2017-11" db="EMBL/GenBank/DDBJ databases">
        <title>Complete genome of Rhinolophus gammaherpesvirus-1.</title>
        <authorList>
            <person name="Maeda K."/>
            <person name="Noguchi K."/>
        </authorList>
    </citation>
    <scope>NUCLEOTIDE SEQUENCE [LARGE SCALE GENOMIC DNA]</scope>
    <source>
        <strain evidence="10">BV1</strain>
    </source>
</reference>